<dbReference type="Proteomes" id="UP001209540">
    <property type="component" value="Unassembled WGS sequence"/>
</dbReference>
<evidence type="ECO:0000313" key="1">
    <source>
        <dbReference type="EMBL" id="KAI9269232.1"/>
    </source>
</evidence>
<protein>
    <submittedName>
        <fullName evidence="1">Uncharacterized protein</fullName>
    </submittedName>
</protein>
<reference evidence="1" key="1">
    <citation type="journal article" date="2022" name="IScience">
        <title>Evolution of zygomycete secretomes and the origins of terrestrial fungal ecologies.</title>
        <authorList>
            <person name="Chang Y."/>
            <person name="Wang Y."/>
            <person name="Mondo S."/>
            <person name="Ahrendt S."/>
            <person name="Andreopoulos W."/>
            <person name="Barry K."/>
            <person name="Beard J."/>
            <person name="Benny G.L."/>
            <person name="Blankenship S."/>
            <person name="Bonito G."/>
            <person name="Cuomo C."/>
            <person name="Desiro A."/>
            <person name="Gervers K.A."/>
            <person name="Hundley H."/>
            <person name="Kuo A."/>
            <person name="LaButti K."/>
            <person name="Lang B.F."/>
            <person name="Lipzen A."/>
            <person name="O'Donnell K."/>
            <person name="Pangilinan J."/>
            <person name="Reynolds N."/>
            <person name="Sandor L."/>
            <person name="Smith M.E."/>
            <person name="Tsang A."/>
            <person name="Grigoriev I.V."/>
            <person name="Stajich J.E."/>
            <person name="Spatafora J.W."/>
        </authorList>
    </citation>
    <scope>NUCLEOTIDE SEQUENCE</scope>
    <source>
        <strain evidence="1">RSA 2281</strain>
    </source>
</reference>
<proteinExistence type="predicted"/>
<evidence type="ECO:0000313" key="2">
    <source>
        <dbReference type="Proteomes" id="UP001209540"/>
    </source>
</evidence>
<dbReference type="EMBL" id="JAIXMP010000008">
    <property type="protein sequence ID" value="KAI9269232.1"/>
    <property type="molecule type" value="Genomic_DNA"/>
</dbReference>
<sequence length="171" mass="20400">MLINDFIVYRRNGPHHYRLRDARIISMLTPIQNNGSIFVTLKRNDQLTRRDKEYGNACKSLSDLINADADEDELLELVNDSDLMIEEDLILRRLIERLSHWNEDELDLKEEDLIKRKLQYLIDPTIDRIKDTSSSWSTYTMEPDERISNQEFYYPDYVLYNSKLSSMVKFE</sequence>
<gene>
    <name evidence="1" type="ORF">BDA99DRAFT_346143</name>
</gene>
<keyword evidence="2" id="KW-1185">Reference proteome</keyword>
<organism evidence="1 2">
    <name type="scientific">Phascolomyces articulosus</name>
    <dbReference type="NCBI Taxonomy" id="60185"/>
    <lineage>
        <taxon>Eukaryota</taxon>
        <taxon>Fungi</taxon>
        <taxon>Fungi incertae sedis</taxon>
        <taxon>Mucoromycota</taxon>
        <taxon>Mucoromycotina</taxon>
        <taxon>Mucoromycetes</taxon>
        <taxon>Mucorales</taxon>
        <taxon>Lichtheimiaceae</taxon>
        <taxon>Phascolomyces</taxon>
    </lineage>
</organism>
<accession>A0AAD5KFK5</accession>
<comment type="caution">
    <text evidence="1">The sequence shown here is derived from an EMBL/GenBank/DDBJ whole genome shotgun (WGS) entry which is preliminary data.</text>
</comment>
<dbReference type="AlphaFoldDB" id="A0AAD5KFK5"/>
<reference evidence="1" key="2">
    <citation type="submission" date="2023-02" db="EMBL/GenBank/DDBJ databases">
        <authorList>
            <consortium name="DOE Joint Genome Institute"/>
            <person name="Mondo S.J."/>
            <person name="Chang Y."/>
            <person name="Wang Y."/>
            <person name="Ahrendt S."/>
            <person name="Andreopoulos W."/>
            <person name="Barry K."/>
            <person name="Beard J."/>
            <person name="Benny G.L."/>
            <person name="Blankenship S."/>
            <person name="Bonito G."/>
            <person name="Cuomo C."/>
            <person name="Desiro A."/>
            <person name="Gervers K.A."/>
            <person name="Hundley H."/>
            <person name="Kuo A."/>
            <person name="LaButti K."/>
            <person name="Lang B.F."/>
            <person name="Lipzen A."/>
            <person name="O'Donnell K."/>
            <person name="Pangilinan J."/>
            <person name="Reynolds N."/>
            <person name="Sandor L."/>
            <person name="Smith M.W."/>
            <person name="Tsang A."/>
            <person name="Grigoriev I.V."/>
            <person name="Stajich J.E."/>
            <person name="Spatafora J.W."/>
        </authorList>
    </citation>
    <scope>NUCLEOTIDE SEQUENCE</scope>
    <source>
        <strain evidence="1">RSA 2281</strain>
    </source>
</reference>
<name>A0AAD5KFK5_9FUNG</name>